<accession>A0A0B7NM02</accession>
<dbReference type="SUPFAM" id="SSF57716">
    <property type="entry name" value="Glucocorticoid receptor-like (DNA-binding domain)"/>
    <property type="match status" value="1"/>
</dbReference>
<feature type="region of interest" description="Disordered" evidence="5">
    <location>
        <begin position="118"/>
        <end position="161"/>
    </location>
</feature>
<keyword evidence="1" id="KW-0479">Metal-binding</keyword>
<dbReference type="OrthoDB" id="2162994at2759"/>
<evidence type="ECO:0000256" key="5">
    <source>
        <dbReference type="SAM" id="MobiDB-lite"/>
    </source>
</evidence>
<dbReference type="STRING" id="35722.A0A0B7NM02"/>
<dbReference type="GO" id="GO:0006355">
    <property type="term" value="P:regulation of DNA-templated transcription"/>
    <property type="evidence" value="ECO:0007669"/>
    <property type="project" value="InterPro"/>
</dbReference>
<reference evidence="7 8" key="1">
    <citation type="submission" date="2014-09" db="EMBL/GenBank/DDBJ databases">
        <authorList>
            <person name="Ellenberger Sabrina"/>
        </authorList>
    </citation>
    <scope>NUCLEOTIDE SEQUENCE [LARGE SCALE GENOMIC DNA]</scope>
    <source>
        <strain evidence="7 8">CBS 412.66</strain>
    </source>
</reference>
<organism evidence="7 8">
    <name type="scientific">Parasitella parasitica</name>
    <dbReference type="NCBI Taxonomy" id="35722"/>
    <lineage>
        <taxon>Eukaryota</taxon>
        <taxon>Fungi</taxon>
        <taxon>Fungi incertae sedis</taxon>
        <taxon>Mucoromycota</taxon>
        <taxon>Mucoromycotina</taxon>
        <taxon>Mucoromycetes</taxon>
        <taxon>Mucorales</taxon>
        <taxon>Mucorineae</taxon>
        <taxon>Mucoraceae</taxon>
        <taxon>Parasitella</taxon>
    </lineage>
</organism>
<dbReference type="AlphaFoldDB" id="A0A0B7NM02"/>
<dbReference type="InterPro" id="IPR013088">
    <property type="entry name" value="Znf_NHR/GATA"/>
</dbReference>
<dbReference type="GO" id="GO:0008270">
    <property type="term" value="F:zinc ion binding"/>
    <property type="evidence" value="ECO:0007669"/>
    <property type="project" value="UniProtKB-KW"/>
</dbReference>
<feature type="compositionally biased region" description="Polar residues" evidence="5">
    <location>
        <begin position="119"/>
        <end position="128"/>
    </location>
</feature>
<dbReference type="CDD" id="cd00202">
    <property type="entry name" value="ZnF_GATA"/>
    <property type="match status" value="1"/>
</dbReference>
<feature type="compositionally biased region" description="Polar residues" evidence="5">
    <location>
        <begin position="146"/>
        <end position="158"/>
    </location>
</feature>
<evidence type="ECO:0000256" key="1">
    <source>
        <dbReference type="ARBA" id="ARBA00022723"/>
    </source>
</evidence>
<dbReference type="PROSITE" id="PS00344">
    <property type="entry name" value="GATA_ZN_FINGER_1"/>
    <property type="match status" value="1"/>
</dbReference>
<name>A0A0B7NM02_9FUNG</name>
<keyword evidence="8" id="KW-1185">Reference proteome</keyword>
<dbReference type="InterPro" id="IPR051140">
    <property type="entry name" value="GATA_TF"/>
</dbReference>
<evidence type="ECO:0000313" key="7">
    <source>
        <dbReference type="EMBL" id="CEP16570.1"/>
    </source>
</evidence>
<keyword evidence="2 4" id="KW-0863">Zinc-finger</keyword>
<dbReference type="EMBL" id="LN733219">
    <property type="protein sequence ID" value="CEP16570.1"/>
    <property type="molecule type" value="Genomic_DNA"/>
</dbReference>
<dbReference type="PROSITE" id="PS50114">
    <property type="entry name" value="GATA_ZN_FINGER_2"/>
    <property type="match status" value="1"/>
</dbReference>
<dbReference type="PANTHER" id="PTHR45658">
    <property type="entry name" value="GATA TRANSCRIPTION FACTOR"/>
    <property type="match status" value="1"/>
</dbReference>
<proteinExistence type="predicted"/>
<evidence type="ECO:0000256" key="3">
    <source>
        <dbReference type="ARBA" id="ARBA00022833"/>
    </source>
</evidence>
<dbReference type="GO" id="GO:0043565">
    <property type="term" value="F:sequence-specific DNA binding"/>
    <property type="evidence" value="ECO:0007669"/>
    <property type="project" value="InterPro"/>
</dbReference>
<feature type="domain" description="GATA-type" evidence="6">
    <location>
        <begin position="144"/>
        <end position="182"/>
    </location>
</feature>
<gene>
    <name evidence="7" type="primary">PARPA_10842.1 scaffold 41979</name>
</gene>
<evidence type="ECO:0000313" key="8">
    <source>
        <dbReference type="Proteomes" id="UP000054107"/>
    </source>
</evidence>
<sequence length="186" mass="20517">MPSTPLPYNNMSVNVSHQQTSHHNNQYSKDFNPDFNNNGLSPISLAGPSFINASPINNIKLPSIRELDNMITNPNPNPTNQPIVAVEAPVVPQLPPIIPTAAATTTKRPSSAIVEQDYRTTTTQNSNRPLKRQNNENRKKMKASHSKQQCHSCNSTETPEWRKGPLGPRTLCNACGLSKDIHRGGY</sequence>
<dbReference type="SMART" id="SM00401">
    <property type="entry name" value="ZnF_GATA"/>
    <property type="match status" value="1"/>
</dbReference>
<protein>
    <recommendedName>
        <fullName evidence="6">GATA-type domain-containing protein</fullName>
    </recommendedName>
</protein>
<evidence type="ECO:0000259" key="6">
    <source>
        <dbReference type="PROSITE" id="PS50114"/>
    </source>
</evidence>
<dbReference type="InterPro" id="IPR000679">
    <property type="entry name" value="Znf_GATA"/>
</dbReference>
<keyword evidence="3" id="KW-0862">Zinc</keyword>
<evidence type="ECO:0000256" key="2">
    <source>
        <dbReference type="ARBA" id="ARBA00022771"/>
    </source>
</evidence>
<evidence type="ECO:0000256" key="4">
    <source>
        <dbReference type="PROSITE-ProRule" id="PRU00094"/>
    </source>
</evidence>
<dbReference type="Proteomes" id="UP000054107">
    <property type="component" value="Unassembled WGS sequence"/>
</dbReference>
<dbReference type="Gene3D" id="3.30.50.10">
    <property type="entry name" value="Erythroid Transcription Factor GATA-1, subunit A"/>
    <property type="match status" value="1"/>
</dbReference>
<dbReference type="Pfam" id="PF00320">
    <property type="entry name" value="GATA"/>
    <property type="match status" value="1"/>
</dbReference>